<comment type="caution">
    <text evidence="2">The sequence shown here is derived from an EMBL/GenBank/DDBJ whole genome shotgun (WGS) entry which is preliminary data.</text>
</comment>
<proteinExistence type="predicted"/>
<keyword evidence="3" id="KW-1185">Reference proteome</keyword>
<evidence type="ECO:0000313" key="3">
    <source>
        <dbReference type="Proteomes" id="UP001595616"/>
    </source>
</evidence>
<protein>
    <submittedName>
        <fullName evidence="2">Uncharacterized protein</fullName>
    </submittedName>
</protein>
<dbReference type="Proteomes" id="UP001595616">
    <property type="component" value="Unassembled WGS sequence"/>
</dbReference>
<organism evidence="2 3">
    <name type="scientific">Lacihabitans lacunae</name>
    <dbReference type="NCBI Taxonomy" id="1028214"/>
    <lineage>
        <taxon>Bacteria</taxon>
        <taxon>Pseudomonadati</taxon>
        <taxon>Bacteroidota</taxon>
        <taxon>Cytophagia</taxon>
        <taxon>Cytophagales</taxon>
        <taxon>Leadbetterellaceae</taxon>
        <taxon>Lacihabitans</taxon>
    </lineage>
</organism>
<gene>
    <name evidence="2" type="ORF">ACFOOI_09620</name>
</gene>
<name>A0ABV7YX58_9BACT</name>
<sequence length="399" mass="42033">MKKYLLFVSIFFGVSYFAFSQSVTILPQNIQNKSSTSDQLVLESVSNPVIIGLRRNGTLAAPTTTLANQTLLRIEGKGQWGSGGLIDDGASIEMVASSDWNGAVNPAFIRFSTAETIGNIERMRITNQGRIGIGIATPGTTFEVASSSADNGINISKLGAGFGSGRLSIWSDRNTVNEWRPGYIESGDNGTFTGRLDFFTNGTTSANKTGSVLGMSVVNGRVGVGSSAANSPDFPLHVTSSTSTTSSTTGAFAIGETNSFHSTFDRNNIEAWNNTSGSVLYLNYYSNAKVQIGNGSTGNLDVNGFSNLGDGAPAIKMKKLTGTTAATATTTIPHGLTDSKILSVDVHVLGSTGDYYGPNSAYGSGFNFAWKINGANIELNFVGSSLQGRAYKVLLTYEQ</sequence>
<reference evidence="3" key="1">
    <citation type="journal article" date="2019" name="Int. J. Syst. Evol. Microbiol.">
        <title>The Global Catalogue of Microorganisms (GCM) 10K type strain sequencing project: providing services to taxonomists for standard genome sequencing and annotation.</title>
        <authorList>
            <consortium name="The Broad Institute Genomics Platform"/>
            <consortium name="The Broad Institute Genome Sequencing Center for Infectious Disease"/>
            <person name="Wu L."/>
            <person name="Ma J."/>
        </authorList>
    </citation>
    <scope>NUCLEOTIDE SEQUENCE [LARGE SCALE GENOMIC DNA]</scope>
    <source>
        <strain evidence="3">CECT 7956</strain>
    </source>
</reference>
<evidence type="ECO:0000256" key="1">
    <source>
        <dbReference type="SAM" id="SignalP"/>
    </source>
</evidence>
<keyword evidence="1" id="KW-0732">Signal</keyword>
<evidence type="ECO:0000313" key="2">
    <source>
        <dbReference type="EMBL" id="MFC3810910.1"/>
    </source>
</evidence>
<feature type="signal peptide" evidence="1">
    <location>
        <begin position="1"/>
        <end position="20"/>
    </location>
</feature>
<feature type="chain" id="PRO_5045258913" evidence="1">
    <location>
        <begin position="21"/>
        <end position="399"/>
    </location>
</feature>
<dbReference type="RefSeq" id="WP_379837435.1">
    <property type="nucleotide sequence ID" value="NZ_JBHRYQ010000001.1"/>
</dbReference>
<accession>A0ABV7YX58</accession>
<dbReference type="EMBL" id="JBHRYQ010000001">
    <property type="protein sequence ID" value="MFC3810910.1"/>
    <property type="molecule type" value="Genomic_DNA"/>
</dbReference>